<evidence type="ECO:0000256" key="2">
    <source>
        <dbReference type="ARBA" id="ARBA00022679"/>
    </source>
</evidence>
<evidence type="ECO:0000256" key="1">
    <source>
        <dbReference type="ARBA" id="ARBA00022490"/>
    </source>
</evidence>
<keyword evidence="3 8" id="KW-0479">Metal-binding</keyword>
<dbReference type="Gene3D" id="3.90.550.10">
    <property type="entry name" value="Spore Coat Polysaccharide Biosynthesis Protein SpsA, Chain A"/>
    <property type="match status" value="1"/>
</dbReference>
<evidence type="ECO:0000313" key="10">
    <source>
        <dbReference type="EMBL" id="KGK98759.1"/>
    </source>
</evidence>
<dbReference type="PANTHER" id="PTHR19136:SF81">
    <property type="entry name" value="MOLYBDENUM COFACTOR GUANYLYLTRANSFERASE"/>
    <property type="match status" value="1"/>
</dbReference>
<feature type="binding site" evidence="8">
    <location>
        <position position="83"/>
    </location>
    <ligand>
        <name>GTP</name>
        <dbReference type="ChEBI" id="CHEBI:37565"/>
    </ligand>
</feature>
<evidence type="ECO:0000256" key="7">
    <source>
        <dbReference type="ARBA" id="ARBA00023150"/>
    </source>
</evidence>
<dbReference type="Pfam" id="PF12804">
    <property type="entry name" value="NTP_transf_3"/>
    <property type="match status" value="1"/>
</dbReference>
<evidence type="ECO:0000313" key="11">
    <source>
        <dbReference type="Proteomes" id="UP000029859"/>
    </source>
</evidence>
<dbReference type="InterPro" id="IPR025877">
    <property type="entry name" value="MobA-like_NTP_Trfase"/>
</dbReference>
<keyword evidence="2 8" id="KW-0808">Transferase</keyword>
<comment type="caution">
    <text evidence="8">Lacks conserved residue(s) required for the propagation of feature annotation.</text>
</comment>
<keyword evidence="1 8" id="KW-0963">Cytoplasm</keyword>
<dbReference type="GO" id="GO:0005525">
    <property type="term" value="F:GTP binding"/>
    <property type="evidence" value="ECO:0007669"/>
    <property type="project" value="UniProtKB-UniRule"/>
</dbReference>
<dbReference type="SUPFAM" id="SSF53448">
    <property type="entry name" value="Nucleotide-diphospho-sugar transferases"/>
    <property type="match status" value="1"/>
</dbReference>
<dbReference type="InterPro" id="IPR029044">
    <property type="entry name" value="Nucleotide-diphossugar_trans"/>
</dbReference>
<keyword evidence="5 8" id="KW-0460">Magnesium</keyword>
<evidence type="ECO:0000256" key="4">
    <source>
        <dbReference type="ARBA" id="ARBA00022741"/>
    </source>
</evidence>
<evidence type="ECO:0000256" key="6">
    <source>
        <dbReference type="ARBA" id="ARBA00023134"/>
    </source>
</evidence>
<dbReference type="HAMAP" id="MF_00316">
    <property type="entry name" value="MobA"/>
    <property type="match status" value="1"/>
</dbReference>
<accession>A0A099T1H2</accession>
<feature type="binding site" evidence="8">
    <location>
        <position position="112"/>
    </location>
    <ligand>
        <name>GTP</name>
        <dbReference type="ChEBI" id="CHEBI:37565"/>
    </ligand>
</feature>
<dbReference type="InterPro" id="IPR013482">
    <property type="entry name" value="Molybde_CF_guanTrfase"/>
</dbReference>
<comment type="catalytic activity">
    <reaction evidence="8">
        <text>Mo-molybdopterin + GTP + H(+) = Mo-molybdopterin guanine dinucleotide + diphosphate</text>
        <dbReference type="Rhea" id="RHEA:34243"/>
        <dbReference type="ChEBI" id="CHEBI:15378"/>
        <dbReference type="ChEBI" id="CHEBI:33019"/>
        <dbReference type="ChEBI" id="CHEBI:37565"/>
        <dbReference type="ChEBI" id="CHEBI:71302"/>
        <dbReference type="ChEBI" id="CHEBI:71310"/>
        <dbReference type="EC" id="2.7.7.77"/>
    </reaction>
</comment>
<keyword evidence="7 8" id="KW-0501">Molybdenum cofactor biosynthesis</keyword>
<dbReference type="EC" id="2.7.7.77" evidence="8"/>
<comment type="function">
    <text evidence="8">Transfers a GMP moiety from GTP to Mo-molybdopterin (Mo-MPT) cofactor (Moco or molybdenum cofactor) to form Mo-molybdopterin guanine dinucleotide (Mo-MGD) cofactor.</text>
</comment>
<keyword evidence="6 8" id="KW-0342">GTP-binding</keyword>
<feature type="domain" description="MobA-like NTP transferase" evidence="9">
    <location>
        <begin position="17"/>
        <end position="171"/>
    </location>
</feature>
<comment type="subcellular location">
    <subcellularLocation>
        <location evidence="8">Cytoplasm</location>
    </subcellularLocation>
</comment>
<comment type="similarity">
    <text evidence="8">Belongs to the MobA family.</text>
</comment>
<organism evidence="10 11">
    <name type="scientific">Methanococcoides methylutens</name>
    <dbReference type="NCBI Taxonomy" id="2226"/>
    <lineage>
        <taxon>Archaea</taxon>
        <taxon>Methanobacteriati</taxon>
        <taxon>Methanobacteriota</taxon>
        <taxon>Stenosarchaea group</taxon>
        <taxon>Methanomicrobia</taxon>
        <taxon>Methanosarcinales</taxon>
        <taxon>Methanosarcinaceae</taxon>
        <taxon>Methanococcoides</taxon>
    </lineage>
</organism>
<feature type="binding site" evidence="8">
    <location>
        <position position="33"/>
    </location>
    <ligand>
        <name>GTP</name>
        <dbReference type="ChEBI" id="CHEBI:37565"/>
    </ligand>
</feature>
<reference evidence="10 11" key="1">
    <citation type="submission" date="2014-09" db="EMBL/GenBank/DDBJ databases">
        <title>Draft genome sequence of an obligately methylotrophic methanogen, Methanococcoides methylutens, isolated from marine sediment.</title>
        <authorList>
            <person name="Guan Y."/>
            <person name="Ngugi D.K."/>
            <person name="Blom J."/>
            <person name="Ali S."/>
            <person name="Ferry J.G."/>
            <person name="Stingl U."/>
        </authorList>
    </citation>
    <scope>NUCLEOTIDE SEQUENCE [LARGE SCALE GENOMIC DNA]</scope>
    <source>
        <strain evidence="10 11">DSM 2657</strain>
    </source>
</reference>
<comment type="caution">
    <text evidence="10">The sequence shown here is derived from an EMBL/GenBank/DDBJ whole genome shotgun (WGS) entry which is preliminary data.</text>
</comment>
<evidence type="ECO:0000256" key="8">
    <source>
        <dbReference type="HAMAP-Rule" id="MF_00316"/>
    </source>
</evidence>
<sequence length="213" mass="23915">MFLYHHSQLQFKMTISALILAGGRGRRLGNMEKALMKCDGKSVLERTINMLDDVVDEVLVSVRDEKQEKEFESHARGKKMVPDSYSDIGPLAGILEGFKAAKGEYIFVTACDMPFIDPKVVEFMFQCAEGHDAAVPLRLDGSMEPLCGVYRVAPLLPLIEKSIGSGKRFILAPVFELDDVIGVEMERIREVDPHLRTFININTFDDMDKLDVC</sequence>
<dbReference type="PANTHER" id="PTHR19136">
    <property type="entry name" value="MOLYBDENUM COFACTOR GUANYLYLTRANSFERASE"/>
    <property type="match status" value="1"/>
</dbReference>
<protein>
    <recommendedName>
        <fullName evidence="8">Probable molybdenum cofactor guanylyltransferase</fullName>
        <shortName evidence="8">MoCo guanylyltransferase</shortName>
        <ecNumber evidence="8">2.7.7.77</ecNumber>
    </recommendedName>
    <alternativeName>
        <fullName evidence="8">GTP:molybdopterin guanylyltransferase</fullName>
    </alternativeName>
    <alternativeName>
        <fullName evidence="8">Mo-MPT guanylyltransferase</fullName>
    </alternativeName>
    <alternativeName>
        <fullName evidence="8">Molybdopterin guanylyltransferase</fullName>
    </alternativeName>
    <alternativeName>
        <fullName evidence="8">Molybdopterin-guanine dinucleotide synthase</fullName>
        <shortName evidence="8">MGD synthase</shortName>
    </alternativeName>
</protein>
<evidence type="ECO:0000256" key="3">
    <source>
        <dbReference type="ARBA" id="ARBA00022723"/>
    </source>
</evidence>
<dbReference type="GO" id="GO:0006777">
    <property type="term" value="P:Mo-molybdopterin cofactor biosynthetic process"/>
    <property type="evidence" value="ECO:0007669"/>
    <property type="project" value="UniProtKB-KW"/>
</dbReference>
<proteinExistence type="inferred from homology"/>
<dbReference type="EMBL" id="JRHO01000010">
    <property type="protein sequence ID" value="KGK98759.1"/>
    <property type="molecule type" value="Genomic_DNA"/>
</dbReference>
<evidence type="ECO:0000259" key="9">
    <source>
        <dbReference type="Pfam" id="PF12804"/>
    </source>
</evidence>
<dbReference type="GO" id="GO:0061603">
    <property type="term" value="F:molybdenum cofactor guanylyltransferase activity"/>
    <property type="evidence" value="ECO:0007669"/>
    <property type="project" value="UniProtKB-EC"/>
</dbReference>
<dbReference type="GO" id="GO:0046872">
    <property type="term" value="F:metal ion binding"/>
    <property type="evidence" value="ECO:0007669"/>
    <property type="project" value="UniProtKB-KW"/>
</dbReference>
<keyword evidence="11" id="KW-1185">Reference proteome</keyword>
<feature type="binding site" evidence="8">
    <location>
        <position position="112"/>
    </location>
    <ligand>
        <name>Mg(2+)</name>
        <dbReference type="ChEBI" id="CHEBI:18420"/>
    </ligand>
</feature>
<name>A0A099T1H2_METMT</name>
<dbReference type="GO" id="GO:0005737">
    <property type="term" value="C:cytoplasm"/>
    <property type="evidence" value="ECO:0007669"/>
    <property type="project" value="UniProtKB-SubCell"/>
</dbReference>
<dbReference type="Proteomes" id="UP000029859">
    <property type="component" value="Unassembled WGS sequence"/>
</dbReference>
<comment type="cofactor">
    <cofactor evidence="8">
        <name>Mg(2+)</name>
        <dbReference type="ChEBI" id="CHEBI:18420"/>
    </cofactor>
</comment>
<comment type="domain">
    <text evidence="8">The N-terminal domain determines nucleotide recognition and specific binding, while the C-terminal domain determines the specific binding to the target protein.</text>
</comment>
<dbReference type="CDD" id="cd02503">
    <property type="entry name" value="MobA"/>
    <property type="match status" value="1"/>
</dbReference>
<evidence type="ECO:0000256" key="5">
    <source>
        <dbReference type="ARBA" id="ARBA00022842"/>
    </source>
</evidence>
<gene>
    <name evidence="8" type="primary">mobA</name>
    <name evidence="10" type="ORF">LI82_05515</name>
</gene>
<feature type="binding site" evidence="8">
    <location>
        <begin position="20"/>
        <end position="22"/>
    </location>
    <ligand>
        <name>GTP</name>
        <dbReference type="ChEBI" id="CHEBI:37565"/>
    </ligand>
</feature>
<dbReference type="AlphaFoldDB" id="A0A099T1H2"/>
<keyword evidence="4 8" id="KW-0547">Nucleotide-binding</keyword>